<feature type="non-terminal residue" evidence="1">
    <location>
        <position position="103"/>
    </location>
</feature>
<sequence length="103" mass="12205">SQFSDFLRFFEVNFLTSFFFPYSTDQELIFWHPEILRSQFSDFLLLSLFHRSRVNFLASCSPPIRSQFSDILHSFLIPPIRSQFSDFLLLSLFHRLGSGVNFL</sequence>
<feature type="non-terminal residue" evidence="1">
    <location>
        <position position="1"/>
    </location>
</feature>
<dbReference type="EMBL" id="CP144700">
    <property type="protein sequence ID" value="WVZ22229.1"/>
    <property type="molecule type" value="Genomic_DNA"/>
</dbReference>
<dbReference type="Proteomes" id="UP001374535">
    <property type="component" value="Chromosome 1"/>
</dbReference>
<name>A0AAQ3P628_VIGMU</name>
<accession>A0AAQ3P628</accession>
<evidence type="ECO:0000313" key="1">
    <source>
        <dbReference type="EMBL" id="WVZ22229.1"/>
    </source>
</evidence>
<reference evidence="1 2" key="1">
    <citation type="journal article" date="2023" name="Life. Sci Alliance">
        <title>Evolutionary insights into 3D genome organization and epigenetic landscape of Vigna mungo.</title>
        <authorList>
            <person name="Junaid A."/>
            <person name="Singh B."/>
            <person name="Bhatia S."/>
        </authorList>
    </citation>
    <scope>NUCLEOTIDE SEQUENCE [LARGE SCALE GENOMIC DNA]</scope>
    <source>
        <strain evidence="1">Urdbean</strain>
    </source>
</reference>
<proteinExistence type="predicted"/>
<evidence type="ECO:0000313" key="2">
    <source>
        <dbReference type="Proteomes" id="UP001374535"/>
    </source>
</evidence>
<gene>
    <name evidence="1" type="ORF">V8G54_000773</name>
</gene>
<dbReference type="AlphaFoldDB" id="A0AAQ3P628"/>
<keyword evidence="2" id="KW-1185">Reference proteome</keyword>
<organism evidence="1 2">
    <name type="scientific">Vigna mungo</name>
    <name type="common">Black gram</name>
    <name type="synonym">Phaseolus mungo</name>
    <dbReference type="NCBI Taxonomy" id="3915"/>
    <lineage>
        <taxon>Eukaryota</taxon>
        <taxon>Viridiplantae</taxon>
        <taxon>Streptophyta</taxon>
        <taxon>Embryophyta</taxon>
        <taxon>Tracheophyta</taxon>
        <taxon>Spermatophyta</taxon>
        <taxon>Magnoliopsida</taxon>
        <taxon>eudicotyledons</taxon>
        <taxon>Gunneridae</taxon>
        <taxon>Pentapetalae</taxon>
        <taxon>rosids</taxon>
        <taxon>fabids</taxon>
        <taxon>Fabales</taxon>
        <taxon>Fabaceae</taxon>
        <taxon>Papilionoideae</taxon>
        <taxon>50 kb inversion clade</taxon>
        <taxon>NPAAA clade</taxon>
        <taxon>indigoferoid/millettioid clade</taxon>
        <taxon>Phaseoleae</taxon>
        <taxon>Vigna</taxon>
    </lineage>
</organism>
<protein>
    <submittedName>
        <fullName evidence="1">Uncharacterized protein</fullName>
    </submittedName>
</protein>